<dbReference type="Proteomes" id="UP001310594">
    <property type="component" value="Unassembled WGS sequence"/>
</dbReference>
<feature type="compositionally biased region" description="Pro residues" evidence="2">
    <location>
        <begin position="93"/>
        <end position="108"/>
    </location>
</feature>
<accession>A0AAN7WHC3</accession>
<evidence type="ECO:0000256" key="1">
    <source>
        <dbReference type="SAM" id="Coils"/>
    </source>
</evidence>
<evidence type="ECO:0000256" key="2">
    <source>
        <dbReference type="SAM" id="MobiDB-lite"/>
    </source>
</evidence>
<proteinExistence type="predicted"/>
<evidence type="ECO:0000313" key="3">
    <source>
        <dbReference type="EMBL" id="KAK5707908.1"/>
    </source>
</evidence>
<reference evidence="3" key="1">
    <citation type="submission" date="2023-08" db="EMBL/GenBank/DDBJ databases">
        <title>Black Yeasts Isolated from many extreme environments.</title>
        <authorList>
            <person name="Coleine C."/>
            <person name="Stajich J.E."/>
            <person name="Selbmann L."/>
        </authorList>
    </citation>
    <scope>NUCLEOTIDE SEQUENCE</scope>
    <source>
        <strain evidence="3">CCFEE 5810</strain>
    </source>
</reference>
<gene>
    <name evidence="3" type="ORF">LTR97_000447</name>
</gene>
<protein>
    <submittedName>
        <fullName evidence="3">Uncharacterized protein</fullName>
    </submittedName>
</protein>
<dbReference type="EMBL" id="JAVRQU010000001">
    <property type="protein sequence ID" value="KAK5707908.1"/>
    <property type="molecule type" value="Genomic_DNA"/>
</dbReference>
<name>A0AAN7WHC3_9PEZI</name>
<feature type="coiled-coil region" evidence="1">
    <location>
        <begin position="128"/>
        <end position="155"/>
    </location>
</feature>
<organism evidence="3 4">
    <name type="scientific">Elasticomyces elasticus</name>
    <dbReference type="NCBI Taxonomy" id="574655"/>
    <lineage>
        <taxon>Eukaryota</taxon>
        <taxon>Fungi</taxon>
        <taxon>Dikarya</taxon>
        <taxon>Ascomycota</taxon>
        <taxon>Pezizomycotina</taxon>
        <taxon>Dothideomycetes</taxon>
        <taxon>Dothideomycetidae</taxon>
        <taxon>Mycosphaerellales</taxon>
        <taxon>Teratosphaeriaceae</taxon>
        <taxon>Elasticomyces</taxon>
    </lineage>
</organism>
<comment type="caution">
    <text evidence="3">The sequence shown here is derived from an EMBL/GenBank/DDBJ whole genome shotgun (WGS) entry which is preliminary data.</text>
</comment>
<feature type="region of interest" description="Disordered" evidence="2">
    <location>
        <begin position="87"/>
        <end position="114"/>
    </location>
</feature>
<sequence>MLRPPSSTPRTQGLRPLVHRIVKAKEMAPGKQSKVHALIAKAKARFAAKKRENNLAQQATDLIFVAHSINDQIQKAIVEAQNLVVSARDNPHPTDPPPRDPLFSPPKDAPLAGSERRRLAYNAVVDRYRSVQDNMRVLQERVTSFQEDVKKLKAVHVPAKKMRKVDHDVEALENACGNMDVAMLKLAAEIGEAKRAAT</sequence>
<keyword evidence="1" id="KW-0175">Coiled coil</keyword>
<evidence type="ECO:0000313" key="4">
    <source>
        <dbReference type="Proteomes" id="UP001310594"/>
    </source>
</evidence>
<dbReference type="AlphaFoldDB" id="A0AAN7WHC3"/>